<evidence type="ECO:0000256" key="9">
    <source>
        <dbReference type="SAM" id="Phobius"/>
    </source>
</evidence>
<dbReference type="GO" id="GO:0015369">
    <property type="term" value="F:calcium:proton antiporter activity"/>
    <property type="evidence" value="ECO:0007669"/>
    <property type="project" value="UniProtKB-ARBA"/>
</dbReference>
<feature type="transmembrane region" description="Helical" evidence="9">
    <location>
        <begin position="559"/>
        <end position="578"/>
    </location>
</feature>
<evidence type="ECO:0000256" key="1">
    <source>
        <dbReference type="ARBA" id="ARBA00004127"/>
    </source>
</evidence>
<sequence length="581" mass="63746">MSPEHVPPHPPQSHRSNVFTSFSACIFRFLGRSDISANPSVSTNTTTLEHFSSRSWTALVACIHAIATSSWLNVLLVIVPIAITSYLVRAHPVIVFVTNVIAVVPLSSLLTYATENISRESGDAIGALLNVTFGNLVEIVLFIAALYHDKFEVVQASILGSILVNLLLILGISILAGSFYNHEQRHDQDEAQGLACLLSVSVFSLLVPNAFYHSFDDDERAEAATLILSRVSSLMLLAIYILYIFFQIRRSVSTVSYDPPGFNSSRRTSGSHSDSLRASFRAPRSIRFQDEESVDSFQLGDNPRRDVLELGSLVEEDRLEMVEDDDRPQYQSDEDEESQGLMQRTNAEDKKTVPTQSIYQHHTQHRSHSREPRRRSRSQGADARRLSFASSTSNLPRFLLRNNPTTSIDTSSDLDTISEPTNVVGRKISILILIISSALVAVCAEFLVKTLDDMVSSGPFSQAFIGLIILPVAGNCAELLTATIVAARGNFDLAIGVSVGSSVQISLFVTPLVVLSGWIMQKQMTMYFGLFEIVALFATTFLVNCLILSSRTNALEGSILCACYFIMAVGAFLFPTSADAS</sequence>
<dbReference type="InterPro" id="IPR004837">
    <property type="entry name" value="NaCa_Exmemb"/>
</dbReference>
<feature type="transmembrane region" description="Helical" evidence="9">
    <location>
        <begin position="153"/>
        <end position="179"/>
    </location>
</feature>
<feature type="transmembrane region" description="Helical" evidence="9">
    <location>
        <begin position="493"/>
        <end position="520"/>
    </location>
</feature>
<feature type="transmembrane region" description="Helical" evidence="9">
    <location>
        <begin position="428"/>
        <end position="448"/>
    </location>
</feature>
<dbReference type="GO" id="GO:0006874">
    <property type="term" value="P:intracellular calcium ion homeostasis"/>
    <property type="evidence" value="ECO:0007669"/>
    <property type="project" value="TreeGrafter"/>
</dbReference>
<feature type="transmembrane region" description="Helical" evidence="9">
    <location>
        <begin position="93"/>
        <end position="113"/>
    </location>
</feature>
<feature type="compositionally biased region" description="Basic residues" evidence="8">
    <location>
        <begin position="362"/>
        <end position="377"/>
    </location>
</feature>
<feature type="transmembrane region" description="Helical" evidence="9">
    <location>
        <begin position="58"/>
        <end position="87"/>
    </location>
</feature>
<gene>
    <name evidence="11" type="ORF">PV06_00566</name>
</gene>
<dbReference type="STRING" id="215243.A0A0D2CDI6"/>
<protein>
    <submittedName>
        <fullName evidence="11">Calcium/proton exchanger</fullName>
    </submittedName>
</protein>
<name>A0A0D2CDI6_9EURO</name>
<dbReference type="InterPro" id="IPR044880">
    <property type="entry name" value="NCX_ion-bd_dom_sf"/>
</dbReference>
<dbReference type="HOGENOM" id="CLU_008721_3_3_1"/>
<dbReference type="EMBL" id="KN847332">
    <property type="protein sequence ID" value="KIW47917.1"/>
    <property type="molecule type" value="Genomic_DNA"/>
</dbReference>
<dbReference type="AlphaFoldDB" id="A0A0D2CDI6"/>
<dbReference type="GeneID" id="27352640"/>
<feature type="transmembrane region" description="Helical" evidence="9">
    <location>
        <begin position="223"/>
        <end position="246"/>
    </location>
</feature>
<evidence type="ECO:0000256" key="3">
    <source>
        <dbReference type="ARBA" id="ARBA00022448"/>
    </source>
</evidence>
<keyword evidence="3" id="KW-0813">Transport</keyword>
<keyword evidence="5 9" id="KW-1133">Transmembrane helix</keyword>
<dbReference type="OrthoDB" id="1699231at2759"/>
<feature type="domain" description="Sodium/calcium exchanger membrane region" evidence="10">
    <location>
        <begin position="429"/>
        <end position="571"/>
    </location>
</feature>
<evidence type="ECO:0000256" key="2">
    <source>
        <dbReference type="ARBA" id="ARBA00008170"/>
    </source>
</evidence>
<feature type="transmembrane region" description="Helical" evidence="9">
    <location>
        <begin position="460"/>
        <end position="481"/>
    </location>
</feature>
<keyword evidence="4 9" id="KW-0812">Transmembrane</keyword>
<dbReference type="Gene3D" id="1.20.1420.30">
    <property type="entry name" value="NCX, central ion-binding region"/>
    <property type="match status" value="2"/>
</dbReference>
<comment type="subcellular location">
    <subcellularLocation>
        <location evidence="1">Endomembrane system</location>
        <topology evidence="1">Multi-pass membrane protein</topology>
    </subcellularLocation>
</comment>
<feature type="domain" description="Sodium/calcium exchanger membrane region" evidence="10">
    <location>
        <begin position="92"/>
        <end position="248"/>
    </location>
</feature>
<organism evidence="11 12">
    <name type="scientific">Exophiala oligosperma</name>
    <dbReference type="NCBI Taxonomy" id="215243"/>
    <lineage>
        <taxon>Eukaryota</taxon>
        <taxon>Fungi</taxon>
        <taxon>Dikarya</taxon>
        <taxon>Ascomycota</taxon>
        <taxon>Pezizomycotina</taxon>
        <taxon>Eurotiomycetes</taxon>
        <taxon>Chaetothyriomycetidae</taxon>
        <taxon>Chaetothyriales</taxon>
        <taxon>Herpotrichiellaceae</taxon>
        <taxon>Exophiala</taxon>
    </lineage>
</organism>
<dbReference type="GO" id="GO:0012505">
    <property type="term" value="C:endomembrane system"/>
    <property type="evidence" value="ECO:0007669"/>
    <property type="project" value="UniProtKB-SubCell"/>
</dbReference>
<feature type="region of interest" description="Disordered" evidence="8">
    <location>
        <begin position="318"/>
        <end position="386"/>
    </location>
</feature>
<keyword evidence="7 9" id="KW-0472">Membrane</keyword>
<proteinExistence type="inferred from homology"/>
<dbReference type="Proteomes" id="UP000053342">
    <property type="component" value="Unassembled WGS sequence"/>
</dbReference>
<dbReference type="Pfam" id="PF01699">
    <property type="entry name" value="Na_Ca_ex"/>
    <property type="match status" value="2"/>
</dbReference>
<dbReference type="RefSeq" id="XP_016268133.1">
    <property type="nucleotide sequence ID" value="XM_016401080.1"/>
</dbReference>
<evidence type="ECO:0000256" key="6">
    <source>
        <dbReference type="ARBA" id="ARBA00023065"/>
    </source>
</evidence>
<evidence type="ECO:0000256" key="5">
    <source>
        <dbReference type="ARBA" id="ARBA00022989"/>
    </source>
</evidence>
<evidence type="ECO:0000313" key="12">
    <source>
        <dbReference type="Proteomes" id="UP000053342"/>
    </source>
</evidence>
<reference evidence="11 12" key="1">
    <citation type="submission" date="2015-01" db="EMBL/GenBank/DDBJ databases">
        <title>The Genome Sequence of Exophiala oligosperma CBS72588.</title>
        <authorList>
            <consortium name="The Broad Institute Genomics Platform"/>
            <person name="Cuomo C."/>
            <person name="de Hoog S."/>
            <person name="Gorbushina A."/>
            <person name="Stielow B."/>
            <person name="Teixiera M."/>
            <person name="Abouelleil A."/>
            <person name="Chapman S.B."/>
            <person name="Priest M."/>
            <person name="Young S.K."/>
            <person name="Wortman J."/>
            <person name="Nusbaum C."/>
            <person name="Birren B."/>
        </authorList>
    </citation>
    <scope>NUCLEOTIDE SEQUENCE [LARGE SCALE GENOMIC DNA]</scope>
    <source>
        <strain evidence="11 12">CBS 72588</strain>
    </source>
</reference>
<dbReference type="PANTHER" id="PTHR31503:SF18">
    <property type="entry name" value="CA(2+)_H(+) EXCHANGER, PUTATIVE (EUROFUNG)-RELATED"/>
    <property type="match status" value="1"/>
</dbReference>
<evidence type="ECO:0000256" key="4">
    <source>
        <dbReference type="ARBA" id="ARBA00022692"/>
    </source>
</evidence>
<dbReference type="VEuPathDB" id="FungiDB:PV06_00566"/>
<evidence type="ECO:0000259" key="10">
    <source>
        <dbReference type="Pfam" id="PF01699"/>
    </source>
</evidence>
<evidence type="ECO:0000256" key="7">
    <source>
        <dbReference type="ARBA" id="ARBA00023136"/>
    </source>
</evidence>
<feature type="transmembrane region" description="Helical" evidence="9">
    <location>
        <begin position="125"/>
        <end position="147"/>
    </location>
</feature>
<comment type="similarity">
    <text evidence="2">Belongs to the Ca(2+):cation antiporter (CaCA) (TC 2.A.19) family.</text>
</comment>
<evidence type="ECO:0000256" key="8">
    <source>
        <dbReference type="SAM" id="MobiDB-lite"/>
    </source>
</evidence>
<dbReference type="PANTHER" id="PTHR31503">
    <property type="entry name" value="VACUOLAR CALCIUM ION TRANSPORTER"/>
    <property type="match status" value="1"/>
</dbReference>
<evidence type="ECO:0000313" key="11">
    <source>
        <dbReference type="EMBL" id="KIW47917.1"/>
    </source>
</evidence>
<feature type="transmembrane region" description="Helical" evidence="9">
    <location>
        <begin position="526"/>
        <end position="547"/>
    </location>
</feature>
<dbReference type="GO" id="GO:0000329">
    <property type="term" value="C:fungal-type vacuole membrane"/>
    <property type="evidence" value="ECO:0007669"/>
    <property type="project" value="TreeGrafter"/>
</dbReference>
<dbReference type="InterPro" id="IPR004713">
    <property type="entry name" value="CaH_exchang"/>
</dbReference>
<accession>A0A0D2CDI6</accession>
<keyword evidence="12" id="KW-1185">Reference proteome</keyword>
<feature type="compositionally biased region" description="Acidic residues" evidence="8">
    <location>
        <begin position="322"/>
        <end position="338"/>
    </location>
</feature>
<feature type="transmembrane region" description="Helical" evidence="9">
    <location>
        <begin position="191"/>
        <end position="211"/>
    </location>
</feature>
<keyword evidence="6" id="KW-0406">Ion transport</keyword>